<evidence type="ECO:0000256" key="10">
    <source>
        <dbReference type="ARBA" id="ARBA00023136"/>
    </source>
</evidence>
<comment type="subcellular location">
    <subcellularLocation>
        <location evidence="11">Cell membrane</location>
        <topology evidence="11">Single-pass membrane protein</topology>
    </subcellularLocation>
</comment>
<keyword evidence="1 11" id="KW-0813">Transport</keyword>
<dbReference type="GO" id="GO:0005886">
    <property type="term" value="C:plasma membrane"/>
    <property type="evidence" value="ECO:0007669"/>
    <property type="project" value="UniProtKB-SubCell"/>
</dbReference>
<comment type="caution">
    <text evidence="12">The sequence shown here is derived from an EMBL/GenBank/DDBJ whole genome shotgun (WGS) entry which is preliminary data.</text>
</comment>
<evidence type="ECO:0000256" key="1">
    <source>
        <dbReference type="ARBA" id="ARBA00022448"/>
    </source>
</evidence>
<protein>
    <recommendedName>
        <fullName evidence="11">Potassium-transporting ATPase KdpC subunit</fullName>
    </recommendedName>
    <alternativeName>
        <fullName evidence="11">ATP phosphohydrolase [potassium-transporting] C chain</fullName>
    </alternativeName>
    <alternativeName>
        <fullName evidence="11">Potassium-binding and translocating subunit C</fullName>
    </alternativeName>
    <alternativeName>
        <fullName evidence="11">Potassium-translocating ATPase C chain</fullName>
    </alternativeName>
</protein>
<keyword evidence="5 11" id="KW-0547">Nucleotide-binding</keyword>
<dbReference type="PANTHER" id="PTHR30042">
    <property type="entry name" value="POTASSIUM-TRANSPORTING ATPASE C CHAIN"/>
    <property type="match status" value="1"/>
</dbReference>
<keyword evidence="8 11" id="KW-1133">Transmembrane helix</keyword>
<evidence type="ECO:0000256" key="7">
    <source>
        <dbReference type="ARBA" id="ARBA00022958"/>
    </source>
</evidence>
<keyword evidence="7 11" id="KW-0630">Potassium</keyword>
<evidence type="ECO:0000313" key="12">
    <source>
        <dbReference type="EMBL" id="TCK62330.1"/>
    </source>
</evidence>
<dbReference type="PANTHER" id="PTHR30042:SF2">
    <property type="entry name" value="POTASSIUM-TRANSPORTING ATPASE KDPC SUBUNIT"/>
    <property type="match status" value="1"/>
</dbReference>
<organism evidence="12 13">
    <name type="scientific">Seleniivibrio woodruffii</name>
    <dbReference type="NCBI Taxonomy" id="1078050"/>
    <lineage>
        <taxon>Bacteria</taxon>
        <taxon>Pseudomonadati</taxon>
        <taxon>Deferribacterota</taxon>
        <taxon>Deferribacteres</taxon>
        <taxon>Deferribacterales</taxon>
        <taxon>Geovibrionaceae</taxon>
        <taxon>Seleniivibrio</taxon>
    </lineage>
</organism>
<dbReference type="OrthoDB" id="9788285at2"/>
<evidence type="ECO:0000256" key="6">
    <source>
        <dbReference type="ARBA" id="ARBA00022840"/>
    </source>
</evidence>
<dbReference type="GO" id="GO:0005524">
    <property type="term" value="F:ATP binding"/>
    <property type="evidence" value="ECO:0007669"/>
    <property type="project" value="UniProtKB-UniRule"/>
</dbReference>
<reference evidence="12 13" key="1">
    <citation type="submission" date="2019-03" db="EMBL/GenBank/DDBJ databases">
        <title>Genomic Encyclopedia of Type Strains, Phase IV (KMG-IV): sequencing the most valuable type-strain genomes for metagenomic binning, comparative biology and taxonomic classification.</title>
        <authorList>
            <person name="Goeker M."/>
        </authorList>
    </citation>
    <scope>NUCLEOTIDE SEQUENCE [LARGE SCALE GENOMIC DNA]</scope>
    <source>
        <strain evidence="12 13">DSM 24984</strain>
    </source>
</reference>
<evidence type="ECO:0000256" key="8">
    <source>
        <dbReference type="ARBA" id="ARBA00022989"/>
    </source>
</evidence>
<evidence type="ECO:0000256" key="11">
    <source>
        <dbReference type="HAMAP-Rule" id="MF_00276"/>
    </source>
</evidence>
<name>A0A4R1KE33_9BACT</name>
<sequence>MKSDIIQSVKAVVITMFVCSVLYTGAVYAVGFLAKDRAEGSLIYKGGKVIGSRLIAQGFTSGRYFHPRPSAVDYNGAGAGGSNLSPYSKEIRERAEKIIASNGKGLPADMVTASGSGLDPHISLNSAMFQAKRVADARKMDINRVVAVINGHTDGSLKIVNVLELNMALDNAE</sequence>
<comment type="subunit">
    <text evidence="11">The system is composed of three essential subunits: KdpA, KdpB and KdpC.</text>
</comment>
<evidence type="ECO:0000256" key="5">
    <source>
        <dbReference type="ARBA" id="ARBA00022741"/>
    </source>
</evidence>
<dbReference type="Proteomes" id="UP000294614">
    <property type="component" value="Unassembled WGS sequence"/>
</dbReference>
<keyword evidence="3 11" id="KW-0633">Potassium transport</keyword>
<evidence type="ECO:0000313" key="13">
    <source>
        <dbReference type="Proteomes" id="UP000294614"/>
    </source>
</evidence>
<comment type="similarity">
    <text evidence="11">Belongs to the KdpC family.</text>
</comment>
<keyword evidence="9 11" id="KW-0406">Ion transport</keyword>
<dbReference type="AlphaFoldDB" id="A0A4R1KE33"/>
<keyword evidence="10 11" id="KW-0472">Membrane</keyword>
<dbReference type="InterPro" id="IPR003820">
    <property type="entry name" value="KdpC"/>
</dbReference>
<evidence type="ECO:0000256" key="2">
    <source>
        <dbReference type="ARBA" id="ARBA00022475"/>
    </source>
</evidence>
<evidence type="ECO:0000256" key="9">
    <source>
        <dbReference type="ARBA" id="ARBA00023065"/>
    </source>
</evidence>
<dbReference type="HAMAP" id="MF_00276">
    <property type="entry name" value="KdpC"/>
    <property type="match status" value="1"/>
</dbReference>
<gene>
    <name evidence="11" type="primary">kdpC</name>
    <name evidence="12" type="ORF">C8D98_0853</name>
</gene>
<dbReference type="RefSeq" id="WP_132872314.1">
    <property type="nucleotide sequence ID" value="NZ_SMGG01000003.1"/>
</dbReference>
<comment type="function">
    <text evidence="11">Part of the high-affinity ATP-driven potassium transport (or Kdp) system, which catalyzes the hydrolysis of ATP coupled with the electrogenic transport of potassium into the cytoplasm. This subunit acts as a catalytic chaperone that increases the ATP-binding affinity of the ATP-hydrolyzing subunit KdpB by the formation of a transient KdpB/KdpC/ATP ternary complex.</text>
</comment>
<accession>A0A4R1KE33</accession>
<keyword evidence="6 11" id="KW-0067">ATP-binding</keyword>
<dbReference type="PIRSF" id="PIRSF001296">
    <property type="entry name" value="K_ATPase_KdpC"/>
    <property type="match status" value="1"/>
</dbReference>
<keyword evidence="2 11" id="KW-1003">Cell membrane</keyword>
<keyword evidence="13" id="KW-1185">Reference proteome</keyword>
<evidence type="ECO:0000256" key="3">
    <source>
        <dbReference type="ARBA" id="ARBA00022538"/>
    </source>
</evidence>
<keyword evidence="4 11" id="KW-0812">Transmembrane</keyword>
<dbReference type="GO" id="GO:0008556">
    <property type="term" value="F:P-type potassium transmembrane transporter activity"/>
    <property type="evidence" value="ECO:0007669"/>
    <property type="project" value="InterPro"/>
</dbReference>
<evidence type="ECO:0000256" key="4">
    <source>
        <dbReference type="ARBA" id="ARBA00022692"/>
    </source>
</evidence>
<dbReference type="EMBL" id="SMGG01000003">
    <property type="protein sequence ID" value="TCK62330.1"/>
    <property type="molecule type" value="Genomic_DNA"/>
</dbReference>
<feature type="transmembrane region" description="Helical" evidence="11">
    <location>
        <begin position="12"/>
        <end position="34"/>
    </location>
</feature>
<proteinExistence type="inferred from homology"/>
<dbReference type="Pfam" id="PF02669">
    <property type="entry name" value="KdpC"/>
    <property type="match status" value="1"/>
</dbReference>